<evidence type="ECO:0000256" key="2">
    <source>
        <dbReference type="SAM" id="MobiDB-lite"/>
    </source>
</evidence>
<feature type="region of interest" description="Disordered" evidence="2">
    <location>
        <begin position="712"/>
        <end position="744"/>
    </location>
</feature>
<dbReference type="AlphaFoldDB" id="A0AAD5V895"/>
<feature type="compositionally biased region" description="Polar residues" evidence="2">
    <location>
        <begin position="1001"/>
        <end position="1015"/>
    </location>
</feature>
<protein>
    <submittedName>
        <fullName evidence="3">Uncharacterized protein</fullName>
    </submittedName>
</protein>
<dbReference type="Proteomes" id="UP001212997">
    <property type="component" value="Unassembled WGS sequence"/>
</dbReference>
<organism evidence="3 4">
    <name type="scientific">Meripilus lineatus</name>
    <dbReference type="NCBI Taxonomy" id="2056292"/>
    <lineage>
        <taxon>Eukaryota</taxon>
        <taxon>Fungi</taxon>
        <taxon>Dikarya</taxon>
        <taxon>Basidiomycota</taxon>
        <taxon>Agaricomycotina</taxon>
        <taxon>Agaricomycetes</taxon>
        <taxon>Polyporales</taxon>
        <taxon>Meripilaceae</taxon>
        <taxon>Meripilus</taxon>
    </lineage>
</organism>
<feature type="compositionally biased region" description="Low complexity" evidence="2">
    <location>
        <begin position="9"/>
        <end position="21"/>
    </location>
</feature>
<evidence type="ECO:0000256" key="1">
    <source>
        <dbReference type="SAM" id="Coils"/>
    </source>
</evidence>
<name>A0AAD5V895_9APHY</name>
<feature type="compositionally biased region" description="Basic and acidic residues" evidence="2">
    <location>
        <begin position="461"/>
        <end position="475"/>
    </location>
</feature>
<feature type="region of interest" description="Disordered" evidence="2">
    <location>
        <begin position="347"/>
        <end position="531"/>
    </location>
</feature>
<feature type="coiled-coil region" evidence="1">
    <location>
        <begin position="154"/>
        <end position="261"/>
    </location>
</feature>
<feature type="region of interest" description="Disordered" evidence="2">
    <location>
        <begin position="890"/>
        <end position="910"/>
    </location>
</feature>
<evidence type="ECO:0000313" key="4">
    <source>
        <dbReference type="Proteomes" id="UP001212997"/>
    </source>
</evidence>
<feature type="compositionally biased region" description="Polar residues" evidence="2">
    <location>
        <begin position="487"/>
        <end position="497"/>
    </location>
</feature>
<keyword evidence="4" id="KW-1185">Reference proteome</keyword>
<gene>
    <name evidence="3" type="ORF">NLI96_g5122</name>
</gene>
<evidence type="ECO:0000313" key="3">
    <source>
        <dbReference type="EMBL" id="KAJ3485208.1"/>
    </source>
</evidence>
<feature type="compositionally biased region" description="Low complexity" evidence="2">
    <location>
        <begin position="514"/>
        <end position="531"/>
    </location>
</feature>
<dbReference type="EMBL" id="JANAWD010000161">
    <property type="protein sequence ID" value="KAJ3485208.1"/>
    <property type="molecule type" value="Genomic_DNA"/>
</dbReference>
<accession>A0AAD5V895</accession>
<feature type="region of interest" description="Disordered" evidence="2">
    <location>
        <begin position="119"/>
        <end position="140"/>
    </location>
</feature>
<feature type="compositionally biased region" description="Basic and acidic residues" evidence="2">
    <location>
        <begin position="399"/>
        <end position="425"/>
    </location>
</feature>
<feature type="compositionally biased region" description="Polar residues" evidence="2">
    <location>
        <begin position="428"/>
        <end position="453"/>
    </location>
</feature>
<feature type="compositionally biased region" description="Polar residues" evidence="2">
    <location>
        <begin position="890"/>
        <end position="899"/>
    </location>
</feature>
<proteinExistence type="predicted"/>
<comment type="caution">
    <text evidence="3">The sequence shown here is derived from an EMBL/GenBank/DDBJ whole genome shotgun (WGS) entry which is preliminary data.</text>
</comment>
<feature type="region of interest" description="Disordered" evidence="2">
    <location>
        <begin position="1001"/>
        <end position="1029"/>
    </location>
</feature>
<sequence length="1103" mass="120331">MSLNDDIPSRPTTPESPSSLREATATIDDLTLALSDFSRVHSPEPPDLTTCCCGREDCDTSKAWCTYKSKIERKLVLSAEVGQALLERHEAYVRRHEVRNFTPDVSGVQGTLSDGLYVRQSNSPSEKSNKSAVPISERGAPRRIVSSSQVDARVAELVRENAVLEKRLSQALVNSEVTDVTHQKLLSELSEAKATVTRLKTQNARAIGLDSRLTIMMQEKDDIQQERDSATQRARMAEARVSSLKETCAKLQAQVNRLREDLEMQVSHRQEISQEILTEARERVQQLQHLHLGNLQSVDDVEMGKVLESLVADNELLKRDNGELQNLLSETREDLRTLKEEVDERRADDHVYSRHRHNSSLHSFTSPDSTSQVSPSFHPGTAPTPSALHTAFKKAGPSNDKRSASMERPQRRIFEPLTPETDRRPLSPTDSLAHTDIKNTSFSRPISQYTPSHLSFDVDDDVHRDTHSNPQERSRATKSLLLLTRSRGVQTDGTGRTSHLGPSPIPRGFGERTSSSPLDGQSDSSSFAPSESQSSTVLSVLIERISNLLTKLSQADALTLTNRLKRQRLLGAADVGHLSRTTVNNILQEVATIRTHFRAFLEDDKWFTTCTRKDLRGLFKVFREMFNEMGEMRIVLNDVVLDPTIASRISDLAMHPSKAAATNLSATSSSGSGDPNTAGSAPSWIAPLSKFLGIPGSSSPDQDLTITARGRALSPPANRGKSRHSLPVQPPRIVPKREPALSASSMTVNVEFSSGGVGRAIASSTSPNPQRRLLTTEPRPASAISPMTPATLSTPNPTVARNVMDIFAGAPRVPAEPSDPWIVVPKPQRPAPNEAFSVNRRLENLSGSATIGRSGLRGLGLGHSPHGSTRRLSRVVDAIIDQDPEVVFSRTHSGATSPVRSPHGEERDTVAPDTIFARTLRPRGLSDSSIHTTFMSHAEDPPKFPIVVTDTSDPSAPGMDKKKDRVSVLQTLSRKMSTFRFTSNNPVVSAASVTAAGAISRPQTPVQSTSRQATVPPQPVFSLPPKGNAQSEITPVPIVEPKARATSPSNAVTIFSGLNFANWASSALESTTEAVVAPSVIPYQYSGSPVDEAYGGRNWARER</sequence>
<reference evidence="3" key="1">
    <citation type="submission" date="2022-07" db="EMBL/GenBank/DDBJ databases">
        <title>Genome Sequence of Physisporinus lineatus.</title>
        <authorList>
            <person name="Buettner E."/>
        </authorList>
    </citation>
    <scope>NUCLEOTIDE SEQUENCE</scope>
    <source>
        <strain evidence="3">VT162</strain>
    </source>
</reference>
<feature type="compositionally biased region" description="Polar residues" evidence="2">
    <location>
        <begin position="360"/>
        <end position="375"/>
    </location>
</feature>
<keyword evidence="1" id="KW-0175">Coiled coil</keyword>
<feature type="region of interest" description="Disordered" evidence="2">
    <location>
        <begin position="1"/>
        <end position="21"/>
    </location>
</feature>